<dbReference type="Proteomes" id="UP000279959">
    <property type="component" value="Chromosome"/>
</dbReference>
<dbReference type="InterPro" id="IPR036291">
    <property type="entry name" value="NAD(P)-bd_dom_sf"/>
</dbReference>
<feature type="active site" evidence="3">
    <location>
        <position position="182"/>
    </location>
</feature>
<dbReference type="KEGG" id="sami:SAMIE_1019100"/>
<feature type="domain" description="6-phosphogluconate dehydrogenase NADP-binding" evidence="4">
    <location>
        <begin position="14"/>
        <end position="172"/>
    </location>
</feature>
<keyword evidence="7" id="KW-1185">Reference proteome</keyword>
<evidence type="ECO:0000259" key="5">
    <source>
        <dbReference type="Pfam" id="PF14833"/>
    </source>
</evidence>
<dbReference type="Pfam" id="PF14833">
    <property type="entry name" value="NAD_binding_11"/>
    <property type="match status" value="1"/>
</dbReference>
<dbReference type="InterPro" id="IPR013328">
    <property type="entry name" value="6PGD_dom2"/>
</dbReference>
<dbReference type="GO" id="GO:0050661">
    <property type="term" value="F:NADP binding"/>
    <property type="evidence" value="ECO:0007669"/>
    <property type="project" value="InterPro"/>
</dbReference>
<organism evidence="6 7">
    <name type="scientific">Sphingobium amiense</name>
    <dbReference type="NCBI Taxonomy" id="135719"/>
    <lineage>
        <taxon>Bacteria</taxon>
        <taxon>Pseudomonadati</taxon>
        <taxon>Pseudomonadota</taxon>
        <taxon>Alphaproteobacteria</taxon>
        <taxon>Sphingomonadales</taxon>
        <taxon>Sphingomonadaceae</taxon>
        <taxon>Sphingobium</taxon>
    </lineage>
</organism>
<feature type="domain" description="3-hydroxyisobutyrate dehydrogenase-like NAD-binding" evidence="5">
    <location>
        <begin position="176"/>
        <end position="296"/>
    </location>
</feature>
<dbReference type="RefSeq" id="WP_162849057.1">
    <property type="nucleotide sequence ID" value="NZ_AP018664.1"/>
</dbReference>
<dbReference type="SUPFAM" id="SSF51735">
    <property type="entry name" value="NAD(P)-binding Rossmann-fold domains"/>
    <property type="match status" value="1"/>
</dbReference>
<dbReference type="PANTHER" id="PTHR22981:SF7">
    <property type="entry name" value="3-HYDROXYISOBUTYRATE DEHYDROGENASE, MITOCHONDRIAL"/>
    <property type="match status" value="1"/>
</dbReference>
<reference evidence="6 7" key="1">
    <citation type="submission" date="2018-05" db="EMBL/GenBank/DDBJ databases">
        <title>Complete Genome Sequence of the Nonylphenol-Degrading Bacterium Sphingobium amiense DSM 16289T.</title>
        <authorList>
            <person name="Ootsuka M."/>
            <person name="Nishizawa T."/>
            <person name="Ohta H."/>
        </authorList>
    </citation>
    <scope>NUCLEOTIDE SEQUENCE [LARGE SCALE GENOMIC DNA]</scope>
    <source>
        <strain evidence="6 7">DSM 16289</strain>
    </source>
</reference>
<keyword evidence="2" id="KW-0520">NAD</keyword>
<gene>
    <name evidence="6" type="ORF">SAMIE_1019100</name>
</gene>
<keyword evidence="1" id="KW-0560">Oxidoreductase</keyword>
<dbReference type="SUPFAM" id="SSF48179">
    <property type="entry name" value="6-phosphogluconate dehydrogenase C-terminal domain-like"/>
    <property type="match status" value="1"/>
</dbReference>
<evidence type="ECO:0000256" key="1">
    <source>
        <dbReference type="ARBA" id="ARBA00023002"/>
    </source>
</evidence>
<proteinExistence type="predicted"/>
<dbReference type="GO" id="GO:0051287">
    <property type="term" value="F:NAD binding"/>
    <property type="evidence" value="ECO:0007669"/>
    <property type="project" value="InterPro"/>
</dbReference>
<dbReference type="EMBL" id="AP018664">
    <property type="protein sequence ID" value="BBD98409.1"/>
    <property type="molecule type" value="Genomic_DNA"/>
</dbReference>
<dbReference type="PIRSF" id="PIRSF000103">
    <property type="entry name" value="HIBADH"/>
    <property type="match status" value="1"/>
</dbReference>
<dbReference type="InterPro" id="IPR006115">
    <property type="entry name" value="6PGDH_NADP-bd"/>
</dbReference>
<dbReference type="InterPro" id="IPR015815">
    <property type="entry name" value="HIBADH-related"/>
</dbReference>
<dbReference type="InterPro" id="IPR008927">
    <property type="entry name" value="6-PGluconate_DH-like_C_sf"/>
</dbReference>
<evidence type="ECO:0000256" key="2">
    <source>
        <dbReference type="ARBA" id="ARBA00023027"/>
    </source>
</evidence>
<name>A0A494WDE8_9SPHN</name>
<accession>A0A494WDE8</accession>
<dbReference type="GO" id="GO:0016616">
    <property type="term" value="F:oxidoreductase activity, acting on the CH-OH group of donors, NAD or NADP as acceptor"/>
    <property type="evidence" value="ECO:0007669"/>
    <property type="project" value="TreeGrafter"/>
</dbReference>
<evidence type="ECO:0000313" key="7">
    <source>
        <dbReference type="Proteomes" id="UP000279959"/>
    </source>
</evidence>
<dbReference type="Pfam" id="PF03446">
    <property type="entry name" value="NAD_binding_2"/>
    <property type="match status" value="1"/>
</dbReference>
<evidence type="ECO:0000256" key="3">
    <source>
        <dbReference type="PIRSR" id="PIRSR000103-1"/>
    </source>
</evidence>
<sequence length="317" mass="32539">MTDIAASVLAGTATVGFIGLGHMGGPMARCLIRAGLPVIVQDISPAVARTIAGDEARIVATPAALAAEADVILMSLPTPDIVSAVCEGPDGIMAGGATRIVIDLSTTGPRATERLAARFAEKGVAFIDAPVSGGVSAAEQGTLTIMAAGDKAAYDAIEPLLKIVGGKLFYMGGQAGMGQSMKLVNNMLAAVNAMGAFEVLVLGAKLGLDAQQMLDVLNVSSGQNFMTSVKIPQCVMPRTFPPRFATTLMHKDVRLCLEEADAAGAQMWVGQVVRQMLAFAIAQGGGDKDFAATIQHYEQWAGATVGSAPLPAQQAAE</sequence>
<dbReference type="AlphaFoldDB" id="A0A494WDE8"/>
<protein>
    <submittedName>
        <fullName evidence="6">NAD(P)-dependent oxidoreductase</fullName>
    </submittedName>
</protein>
<dbReference type="Gene3D" id="1.10.1040.10">
    <property type="entry name" value="N-(1-d-carboxylethyl)-l-norvaline Dehydrogenase, domain 2"/>
    <property type="match status" value="1"/>
</dbReference>
<evidence type="ECO:0000259" key="4">
    <source>
        <dbReference type="Pfam" id="PF03446"/>
    </source>
</evidence>
<dbReference type="InterPro" id="IPR029154">
    <property type="entry name" value="HIBADH-like_NADP-bd"/>
</dbReference>
<evidence type="ECO:0000313" key="6">
    <source>
        <dbReference type="EMBL" id="BBD98409.1"/>
    </source>
</evidence>
<dbReference type="PANTHER" id="PTHR22981">
    <property type="entry name" value="3-HYDROXYISOBUTYRATE DEHYDROGENASE-RELATED"/>
    <property type="match status" value="1"/>
</dbReference>
<dbReference type="Gene3D" id="3.40.50.720">
    <property type="entry name" value="NAD(P)-binding Rossmann-like Domain"/>
    <property type="match status" value="1"/>
</dbReference>